<dbReference type="Pfam" id="PF14198">
    <property type="entry name" value="TnpV"/>
    <property type="match status" value="1"/>
</dbReference>
<dbReference type="InterPro" id="IPR026989">
    <property type="entry name" value="TnpV"/>
</dbReference>
<keyword evidence="2" id="KW-1185">Reference proteome</keyword>
<reference evidence="1 2" key="1">
    <citation type="submission" date="2016-11" db="EMBL/GenBank/DDBJ databases">
        <authorList>
            <person name="Jaros S."/>
            <person name="Januszkiewicz K."/>
            <person name="Wedrychowicz H."/>
        </authorList>
    </citation>
    <scope>NUCLEOTIDE SEQUENCE [LARGE SCALE GENOMIC DNA]</scope>
    <source>
        <strain evidence="1 2">DSM 14214</strain>
    </source>
</reference>
<organism evidence="1 2">
    <name type="scientific">Anaerotignum lactatifermentans DSM 14214</name>
    <dbReference type="NCBI Taxonomy" id="1121323"/>
    <lineage>
        <taxon>Bacteria</taxon>
        <taxon>Bacillati</taxon>
        <taxon>Bacillota</taxon>
        <taxon>Clostridia</taxon>
        <taxon>Lachnospirales</taxon>
        <taxon>Anaerotignaceae</taxon>
        <taxon>Anaerotignum</taxon>
    </lineage>
</organism>
<dbReference type="EMBL" id="FRAH01000013">
    <property type="protein sequence ID" value="SHK03663.1"/>
    <property type="molecule type" value="Genomic_DNA"/>
</dbReference>
<proteinExistence type="predicted"/>
<evidence type="ECO:0000313" key="1">
    <source>
        <dbReference type="EMBL" id="SHK03663.1"/>
    </source>
</evidence>
<accession>A0A1M6P6W3</accession>
<dbReference type="Proteomes" id="UP000183975">
    <property type="component" value="Unassembled WGS sequence"/>
</dbReference>
<name>A0A1M6P6W3_9FIRM</name>
<dbReference type="AlphaFoldDB" id="A0A1M6P6W3"/>
<protein>
    <submittedName>
        <fullName evidence="1">Transposon-encoded protein TnpV</fullName>
    </submittedName>
</protein>
<evidence type="ECO:0000313" key="2">
    <source>
        <dbReference type="Proteomes" id="UP000183975"/>
    </source>
</evidence>
<gene>
    <name evidence="1" type="ORF">SAMN02745138_01020</name>
</gene>
<sequence length="48" mass="5524">MDAMLPRMMEAAGVTEELKARDPMRWVGLMNTLKAQAEEIIQDELIYN</sequence>